<proteinExistence type="predicted"/>
<organism evidence="2 3">
    <name type="scientific">Phytophthora aleatoria</name>
    <dbReference type="NCBI Taxonomy" id="2496075"/>
    <lineage>
        <taxon>Eukaryota</taxon>
        <taxon>Sar</taxon>
        <taxon>Stramenopiles</taxon>
        <taxon>Oomycota</taxon>
        <taxon>Peronosporomycetes</taxon>
        <taxon>Peronosporales</taxon>
        <taxon>Peronosporaceae</taxon>
        <taxon>Phytophthora</taxon>
    </lineage>
</organism>
<evidence type="ECO:0000313" key="2">
    <source>
        <dbReference type="EMBL" id="KAG6950502.1"/>
    </source>
</evidence>
<comment type="caution">
    <text evidence="2">The sequence shown here is derived from an EMBL/GenBank/DDBJ whole genome shotgun (WGS) entry which is preliminary data.</text>
</comment>
<evidence type="ECO:0000256" key="1">
    <source>
        <dbReference type="SAM" id="MobiDB-lite"/>
    </source>
</evidence>
<accession>A0A8J5J0W0</accession>
<protein>
    <submittedName>
        <fullName evidence="2">Uncharacterized protein</fullName>
    </submittedName>
</protein>
<dbReference type="Proteomes" id="UP000709295">
    <property type="component" value="Unassembled WGS sequence"/>
</dbReference>
<evidence type="ECO:0000313" key="3">
    <source>
        <dbReference type="Proteomes" id="UP000709295"/>
    </source>
</evidence>
<name>A0A8J5J0W0_9STRA</name>
<dbReference type="AlphaFoldDB" id="A0A8J5J0W0"/>
<gene>
    <name evidence="2" type="ORF">JG688_00014127</name>
</gene>
<dbReference type="EMBL" id="JAENGY010001294">
    <property type="protein sequence ID" value="KAG6950502.1"/>
    <property type="molecule type" value="Genomic_DNA"/>
</dbReference>
<reference evidence="2" key="1">
    <citation type="submission" date="2021-01" db="EMBL/GenBank/DDBJ databases">
        <title>Phytophthora aleatoria, a newly-described species from Pinus radiata is distinct from Phytophthora cactorum isolates based on comparative genomics.</title>
        <authorList>
            <person name="Mcdougal R."/>
            <person name="Panda P."/>
            <person name="Williams N."/>
            <person name="Studholme D.J."/>
        </authorList>
    </citation>
    <scope>NUCLEOTIDE SEQUENCE</scope>
    <source>
        <strain evidence="2">NZFS 4037</strain>
    </source>
</reference>
<feature type="compositionally biased region" description="Acidic residues" evidence="1">
    <location>
        <begin position="944"/>
        <end position="959"/>
    </location>
</feature>
<keyword evidence="3" id="KW-1185">Reference proteome</keyword>
<sequence length="959" mass="109790">MTLASANVVRHPRRIILERIAPFASHGFLKTLNAVLTREVDGTFSCQLYEALQKTSSWDLYDQIKLYGFDSAEISEQLRHLEYVKEQTLKVRRNAREAIRERLLAARAEKIARMYYPYYFDYTDHPALFAHFNTFALNKIPQPDREKIQILLDKNMDAQDALLNRRCKHVTYLKTFKRYPDSAEALKDLEVFLGDANDGMYLCRMCARPLICEHEIELRTEMAAVRDDPNTSHDNAYMVQRRIVNKYALVNHRETGDKTTESLYTYYCKYCGGELGKSIDVVQAGRLAWASGAREISDNERMLFTFIASHVRTYARQTTIPISLRTVTALLFDLAKPILLKVLRREKAVDSPQMRYFCLVYTLAGLLALNVSKIKSSKSILNTTGETASSQLKREFVAAMKIVHSNASFKRIGASLEKIKAALVVAFRDMNSALSHETVFLQTTSARERLEYDIRSSPLASYATSMFERDVGTRKAKTTDVLQVLGVNLDALFVRKKSERTKPGALFKDMYVPEFVRTNGSDDRTRYSFESYADIAEVARNPPRLLSNLQQRTSKEDKESDDTIRRKAFMTEFENRKRVMARLRNAIPLLDVPAENSREHDFSLTVEQVAFCLNKNKSVRIHHWNPTRARNGKLKFVCRYCGLNILDAAKDNNSIIQKSLHEQMRKASFFECYTLACPVKRAHVFERGSCVQCGATELQLKEQNDAYYKKYSSTYRNRQDDIATKMLSTMRDIVDLPLVDNTTTTQPVELSTTVDPVQLESLVSSLAKLFSIPELDMIMKEADDLPQVESYVRIFYSHYLYVKNLSIDTLPHPDPQFSAFVRQKYFDGTSPKKEAGALPMLPAYPTSTNPLALLTRLLQIVYDFSTNGNEADKALLKVLLAKMAIQRSRHEHFNRRKLRTVMNTVAEELEEDRRELEGEEDDSSKSIHEDSDNEPDGLNMIDACDIESDLEDNVDGSLD</sequence>
<feature type="region of interest" description="Disordered" evidence="1">
    <location>
        <begin position="909"/>
        <end position="959"/>
    </location>
</feature>